<dbReference type="PROSITE" id="PS50928">
    <property type="entry name" value="ABC_TM1"/>
    <property type="match status" value="1"/>
</dbReference>
<dbReference type="CDD" id="cd06261">
    <property type="entry name" value="TM_PBP2"/>
    <property type="match status" value="1"/>
</dbReference>
<gene>
    <name evidence="12" type="primary">ugpE</name>
    <name evidence="14" type="ORF">BB934_44260</name>
</gene>
<dbReference type="GO" id="GO:0005886">
    <property type="term" value="C:plasma membrane"/>
    <property type="evidence" value="ECO:0007669"/>
    <property type="project" value="UniProtKB-SubCell"/>
</dbReference>
<evidence type="ECO:0000256" key="3">
    <source>
        <dbReference type="ARBA" id="ARBA00011557"/>
    </source>
</evidence>
<geneLocation type="plasmid" evidence="14">
    <name>unnamed4</name>
</geneLocation>
<feature type="domain" description="ABC transmembrane type-1" evidence="13">
    <location>
        <begin position="73"/>
        <end position="263"/>
    </location>
</feature>
<evidence type="ECO:0000256" key="9">
    <source>
        <dbReference type="ARBA" id="ARBA00023136"/>
    </source>
</evidence>
<dbReference type="OrthoDB" id="9815445at2"/>
<evidence type="ECO:0000256" key="5">
    <source>
        <dbReference type="ARBA" id="ARBA00022448"/>
    </source>
</evidence>
<name>A0A1B2EYY7_9HYPH</name>
<comment type="function">
    <text evidence="10 12">Part of the ABC transporter complex UgpBAEC involved in sn-glycerol-3-phosphate (G3P) import. Probably responsible for the translocation of the substrate across the membrane.</text>
</comment>
<keyword evidence="7 11" id="KW-0812">Transmembrane</keyword>
<feature type="transmembrane region" description="Helical" evidence="11">
    <location>
        <begin position="110"/>
        <end position="132"/>
    </location>
</feature>
<evidence type="ECO:0000256" key="12">
    <source>
        <dbReference type="RuleBase" id="RU363056"/>
    </source>
</evidence>
<feature type="transmembrane region" description="Helical" evidence="11">
    <location>
        <begin position="12"/>
        <end position="30"/>
    </location>
</feature>
<evidence type="ECO:0000313" key="14">
    <source>
        <dbReference type="EMBL" id="ANY85204.1"/>
    </source>
</evidence>
<dbReference type="Pfam" id="PF00528">
    <property type="entry name" value="BPD_transp_1"/>
    <property type="match status" value="1"/>
</dbReference>
<evidence type="ECO:0000256" key="10">
    <source>
        <dbReference type="ARBA" id="ARBA00037054"/>
    </source>
</evidence>
<sequence length="278" mass="30216">MTTRAWNPARAVRLAILSVGALVFLAPYVWMISTAMKPREEIFSSSLTLIPERWAIVENFSKAFTRVPMLQLLTNGVIVCTIILMVQVLVALPCAYALAKLRFPGSRAMVAGIMLGLLVPIHATALPIYVALSGAGVLNTYFALAAPFTISVFAIFLFLQFFRAMPDDLLNAARLDGMSELAIELRIVVPNAWPAITAFSIFSVVAHWNDLFWPQIVVTETAMAPPPLGLIFFRAAEAGDDYGALTAATVVVTVPLLAAFLFAQRRFIEGITLTGLKG</sequence>
<dbReference type="Gene3D" id="1.10.3720.10">
    <property type="entry name" value="MetI-like"/>
    <property type="match status" value="1"/>
</dbReference>
<evidence type="ECO:0000256" key="6">
    <source>
        <dbReference type="ARBA" id="ARBA00022475"/>
    </source>
</evidence>
<evidence type="ECO:0000256" key="8">
    <source>
        <dbReference type="ARBA" id="ARBA00022989"/>
    </source>
</evidence>
<keyword evidence="9 11" id="KW-0472">Membrane</keyword>
<feature type="transmembrane region" description="Helical" evidence="11">
    <location>
        <begin position="242"/>
        <end position="263"/>
    </location>
</feature>
<keyword evidence="8 11" id="KW-1133">Transmembrane helix</keyword>
<evidence type="ECO:0000256" key="4">
    <source>
        <dbReference type="ARBA" id="ARBA00020515"/>
    </source>
</evidence>
<accession>A0A1B2EYY7</accession>
<keyword evidence="14" id="KW-0614">Plasmid</keyword>
<dbReference type="GO" id="GO:0055085">
    <property type="term" value="P:transmembrane transport"/>
    <property type="evidence" value="ECO:0007669"/>
    <property type="project" value="InterPro"/>
</dbReference>
<dbReference type="PANTHER" id="PTHR43744:SF8">
    <property type="entry name" value="SN-GLYCEROL-3-PHOSPHATE TRANSPORT SYSTEM PERMEASE PROTEIN UGPE"/>
    <property type="match status" value="1"/>
</dbReference>
<evidence type="ECO:0000259" key="13">
    <source>
        <dbReference type="PROSITE" id="PS50928"/>
    </source>
</evidence>
<dbReference type="InterPro" id="IPR035906">
    <property type="entry name" value="MetI-like_sf"/>
</dbReference>
<feature type="transmembrane region" description="Helical" evidence="11">
    <location>
        <begin position="183"/>
        <end position="208"/>
    </location>
</feature>
<dbReference type="SUPFAM" id="SSF161098">
    <property type="entry name" value="MetI-like"/>
    <property type="match status" value="1"/>
</dbReference>
<dbReference type="AlphaFoldDB" id="A0A1B2EYY7"/>
<dbReference type="PANTHER" id="PTHR43744">
    <property type="entry name" value="ABC TRANSPORTER PERMEASE PROTEIN MG189-RELATED-RELATED"/>
    <property type="match status" value="1"/>
</dbReference>
<organism evidence="14">
    <name type="scientific">Microvirga ossetica</name>
    <dbReference type="NCBI Taxonomy" id="1882682"/>
    <lineage>
        <taxon>Bacteria</taxon>
        <taxon>Pseudomonadati</taxon>
        <taxon>Pseudomonadota</taxon>
        <taxon>Alphaproteobacteria</taxon>
        <taxon>Hyphomicrobiales</taxon>
        <taxon>Methylobacteriaceae</taxon>
        <taxon>Microvirga</taxon>
    </lineage>
</organism>
<comment type="similarity">
    <text evidence="2 11">Belongs to the binding-protein-dependent transport system permease family.</text>
</comment>
<evidence type="ECO:0000256" key="1">
    <source>
        <dbReference type="ARBA" id="ARBA00004651"/>
    </source>
</evidence>
<comment type="subcellular location">
    <subcellularLocation>
        <location evidence="12">Cell inner membrane</location>
        <topology evidence="12">Multi-pass membrane protein</topology>
    </subcellularLocation>
    <subcellularLocation>
        <location evidence="1 11">Cell membrane</location>
        <topology evidence="1 11">Multi-pass membrane protein</topology>
    </subcellularLocation>
</comment>
<evidence type="ECO:0000256" key="11">
    <source>
        <dbReference type="RuleBase" id="RU363032"/>
    </source>
</evidence>
<reference evidence="14" key="1">
    <citation type="submission" date="2016-07" db="EMBL/GenBank/DDBJ databases">
        <title>Microvirga ossetica sp. nov. a new species of rhizobia isolated from root nodules of the legume species Vicia alpestris Steven originated from North Ossetia region in the Caucasus.</title>
        <authorList>
            <person name="Safronova V.I."/>
            <person name="Kuznetsova I.G."/>
            <person name="Sazanova A.L."/>
            <person name="Belimov A."/>
            <person name="Andronov E."/>
            <person name="Osledkin Y.S."/>
            <person name="Onishchuk O.P."/>
            <person name="Kurchak O.N."/>
            <person name="Shaposhnikov A.I."/>
            <person name="Willems A."/>
            <person name="Tikhonovich I.A."/>
        </authorList>
    </citation>
    <scope>NUCLEOTIDE SEQUENCE [LARGE SCALE GENOMIC DNA]</scope>
    <source>
        <strain evidence="14">V5/3M</strain>
        <plasmid evidence="14">unnamed4</plasmid>
    </source>
</reference>
<feature type="transmembrane region" description="Helical" evidence="11">
    <location>
        <begin position="76"/>
        <end position="98"/>
    </location>
</feature>
<dbReference type="RefSeq" id="WP_099515991.1">
    <property type="nucleotide sequence ID" value="NZ_CP016620.1"/>
</dbReference>
<protein>
    <recommendedName>
        <fullName evidence="4 12">sn-glycerol-3-phosphate transport system permease protein UgpE</fullName>
    </recommendedName>
</protein>
<dbReference type="InterPro" id="IPR000515">
    <property type="entry name" value="MetI-like"/>
</dbReference>
<keyword evidence="5 11" id="KW-0813">Transport</keyword>
<dbReference type="KEGG" id="moc:BB934_44260"/>
<evidence type="ECO:0000256" key="2">
    <source>
        <dbReference type="ARBA" id="ARBA00009306"/>
    </source>
</evidence>
<evidence type="ECO:0000256" key="7">
    <source>
        <dbReference type="ARBA" id="ARBA00022692"/>
    </source>
</evidence>
<feature type="transmembrane region" description="Helical" evidence="11">
    <location>
        <begin position="138"/>
        <end position="162"/>
    </location>
</feature>
<comment type="subunit">
    <text evidence="3 12">The complex is composed of two ATP-binding proteins (UgpC), two transmembrane proteins (UgpA and UgpE) and a solute-binding protein (UgpB).</text>
</comment>
<keyword evidence="6 12" id="KW-1003">Cell membrane</keyword>
<keyword evidence="12" id="KW-0997">Cell inner membrane</keyword>
<dbReference type="EMBL" id="CP016620">
    <property type="protein sequence ID" value="ANY85204.1"/>
    <property type="molecule type" value="Genomic_DNA"/>
</dbReference>
<proteinExistence type="inferred from homology"/>